<evidence type="ECO:0000256" key="2">
    <source>
        <dbReference type="ARBA" id="ARBA00022603"/>
    </source>
</evidence>
<protein>
    <submittedName>
        <fullName evidence="9">Class I SAM-dependent methyltransferase</fullName>
    </submittedName>
</protein>
<accession>A0A3M2MDU9</accession>
<dbReference type="Gene3D" id="3.40.50.150">
    <property type="entry name" value="Vaccinia Virus protein VP39"/>
    <property type="match status" value="1"/>
</dbReference>
<dbReference type="EMBL" id="RFFJ01000008">
    <property type="protein sequence ID" value="RMI45388.1"/>
    <property type="molecule type" value="Genomic_DNA"/>
</dbReference>
<keyword evidence="10" id="KW-1185">Reference proteome</keyword>
<evidence type="ECO:0000259" key="8">
    <source>
        <dbReference type="Pfam" id="PF25004"/>
    </source>
</evidence>
<keyword evidence="4" id="KW-0949">S-adenosyl-L-methionine</keyword>
<evidence type="ECO:0000256" key="5">
    <source>
        <dbReference type="SAM" id="MobiDB-lite"/>
    </source>
</evidence>
<comment type="caution">
    <text evidence="9">The sequence shown here is derived from an EMBL/GenBank/DDBJ whole genome shotgun (WGS) entry which is preliminary data.</text>
</comment>
<dbReference type="InterPro" id="IPR002052">
    <property type="entry name" value="DNA_methylase_N6_adenine_CS"/>
</dbReference>
<dbReference type="AlphaFoldDB" id="A0A3M2MDU9"/>
<dbReference type="InterPro" id="IPR056684">
    <property type="entry name" value="DUF7782"/>
</dbReference>
<proteinExistence type="inferred from homology"/>
<dbReference type="GO" id="GO:0003676">
    <property type="term" value="F:nucleic acid binding"/>
    <property type="evidence" value="ECO:0007669"/>
    <property type="project" value="InterPro"/>
</dbReference>
<evidence type="ECO:0000313" key="9">
    <source>
        <dbReference type="EMBL" id="RMI45388.1"/>
    </source>
</evidence>
<dbReference type="InterPro" id="IPR055487">
    <property type="entry name" value="DUF7059"/>
</dbReference>
<keyword evidence="2 9" id="KW-0489">Methyltransferase</keyword>
<dbReference type="PANTHER" id="PTHR45875:SF1">
    <property type="entry name" value="METHYLTRANSFERASE N6AMT1"/>
    <property type="match status" value="1"/>
</dbReference>
<reference evidence="9 10" key="1">
    <citation type="submission" date="2018-10" db="EMBL/GenBank/DDBJ databases">
        <title>Isolation, diversity and antifungal activity of actinobacteria from wheat.</title>
        <authorList>
            <person name="Han C."/>
        </authorList>
    </citation>
    <scope>NUCLEOTIDE SEQUENCE [LARGE SCALE GENOMIC DNA]</scope>
    <source>
        <strain evidence="9 10">NEAU-YY642</strain>
    </source>
</reference>
<feature type="domain" description="DUF7059" evidence="7">
    <location>
        <begin position="163"/>
        <end position="240"/>
    </location>
</feature>
<dbReference type="InterPro" id="IPR029063">
    <property type="entry name" value="SAM-dependent_MTases_sf"/>
</dbReference>
<feature type="compositionally biased region" description="Low complexity" evidence="5">
    <location>
        <begin position="1"/>
        <end position="53"/>
    </location>
</feature>
<dbReference type="InterPro" id="IPR007848">
    <property type="entry name" value="Small_mtfrase_dom"/>
</dbReference>
<dbReference type="GO" id="GO:0035657">
    <property type="term" value="C:eRF1 methyltransferase complex"/>
    <property type="evidence" value="ECO:0007669"/>
    <property type="project" value="TreeGrafter"/>
</dbReference>
<comment type="similarity">
    <text evidence="1">Belongs to the eukaryotic/archaeal PrmC-related family.</text>
</comment>
<organism evidence="9 10">
    <name type="scientific">Streptomyces triticirhizae</name>
    <dbReference type="NCBI Taxonomy" id="2483353"/>
    <lineage>
        <taxon>Bacteria</taxon>
        <taxon>Bacillati</taxon>
        <taxon>Actinomycetota</taxon>
        <taxon>Actinomycetes</taxon>
        <taxon>Kitasatosporales</taxon>
        <taxon>Streptomycetaceae</taxon>
        <taxon>Streptomyces</taxon>
    </lineage>
</organism>
<evidence type="ECO:0000313" key="10">
    <source>
        <dbReference type="Proteomes" id="UP000278673"/>
    </source>
</evidence>
<dbReference type="Proteomes" id="UP000278673">
    <property type="component" value="Unassembled WGS sequence"/>
</dbReference>
<dbReference type="Pfam" id="PF05175">
    <property type="entry name" value="MTS"/>
    <property type="match status" value="1"/>
</dbReference>
<dbReference type="Pfam" id="PF25004">
    <property type="entry name" value="DUF7782"/>
    <property type="match status" value="1"/>
</dbReference>
<dbReference type="Pfam" id="PF23186">
    <property type="entry name" value="DUF7059"/>
    <property type="match status" value="1"/>
</dbReference>
<evidence type="ECO:0000259" key="6">
    <source>
        <dbReference type="Pfam" id="PF05175"/>
    </source>
</evidence>
<evidence type="ECO:0000256" key="4">
    <source>
        <dbReference type="ARBA" id="ARBA00022691"/>
    </source>
</evidence>
<dbReference type="GO" id="GO:0032259">
    <property type="term" value="P:methylation"/>
    <property type="evidence" value="ECO:0007669"/>
    <property type="project" value="UniProtKB-KW"/>
</dbReference>
<feature type="domain" description="Methyltransferase small" evidence="6">
    <location>
        <begin position="297"/>
        <end position="427"/>
    </location>
</feature>
<dbReference type="GO" id="GO:0008276">
    <property type="term" value="F:protein methyltransferase activity"/>
    <property type="evidence" value="ECO:0007669"/>
    <property type="project" value="TreeGrafter"/>
</dbReference>
<keyword evidence="3 9" id="KW-0808">Transferase</keyword>
<dbReference type="PROSITE" id="PS00092">
    <property type="entry name" value="N6_MTASE"/>
    <property type="match status" value="1"/>
</dbReference>
<evidence type="ECO:0000259" key="7">
    <source>
        <dbReference type="Pfam" id="PF23186"/>
    </source>
</evidence>
<evidence type="ECO:0000256" key="3">
    <source>
        <dbReference type="ARBA" id="ARBA00022679"/>
    </source>
</evidence>
<dbReference type="PANTHER" id="PTHR45875">
    <property type="entry name" value="METHYLTRANSFERASE N6AMT1"/>
    <property type="match status" value="1"/>
</dbReference>
<feature type="domain" description="DUF7782" evidence="8">
    <location>
        <begin position="537"/>
        <end position="647"/>
    </location>
</feature>
<name>A0A3M2MDU9_9ACTN</name>
<feature type="region of interest" description="Disordered" evidence="5">
    <location>
        <begin position="1"/>
        <end position="152"/>
    </location>
</feature>
<dbReference type="InterPro" id="IPR052190">
    <property type="entry name" value="Euk-Arch_PrmC-MTase"/>
</dbReference>
<dbReference type="GO" id="GO:0008757">
    <property type="term" value="F:S-adenosylmethionine-dependent methyltransferase activity"/>
    <property type="evidence" value="ECO:0007669"/>
    <property type="project" value="TreeGrafter"/>
</dbReference>
<evidence type="ECO:0000256" key="1">
    <source>
        <dbReference type="ARBA" id="ARBA00006149"/>
    </source>
</evidence>
<dbReference type="GO" id="GO:0008170">
    <property type="term" value="F:N-methyltransferase activity"/>
    <property type="evidence" value="ECO:0007669"/>
    <property type="project" value="UniProtKB-ARBA"/>
</dbReference>
<feature type="compositionally biased region" description="Basic residues" evidence="5">
    <location>
        <begin position="82"/>
        <end position="117"/>
    </location>
</feature>
<feature type="compositionally biased region" description="Basic residues" evidence="5">
    <location>
        <begin position="54"/>
        <end position="72"/>
    </location>
</feature>
<sequence>MGSSGRRWTAWTPPTRAPSPRASRRSPASWRSWARAATRRSTNSSPASWATRWGVRRAARVRRRPARRRATRVRAPPTRARTPARRRKPRRAPRRARTPTRGAARTRRRPGRARRSRGSSPGGTRDGPRDRRDRRRGHNGRVSIHGLPAPGPGAARLREALLAASFTPDGVLDLLGAPAYAALARGETVPALRATREDAGPLATLTQLFLLGQALPAARVAAALPAHQALADGWLMPAETGEAELLRAAVDIRPYAGDAGENWWIVSDTGRAVAGGAGAHGQGRDVVLGAGGASTTLAQLTLREPVGRALDLGTGSGVQALHLTRHARQVTATDLNPRALRVAALTLALSGAPEIDLRQGSLFDPVENDEPFDLIVSNPPFVISPAAPGAGLTYRDGGLPGDALCRTLVGSAAERLAPGGYCQLLANWEQLADEDWRDRLASWVPPGCDAWIVRREEQDVNEYAELWLRDAGAHRGDPADYQLAYHAWLDEFAARGVRSVGFGWITLRRSDAADPAVLIEDWPHSVEQPLGAIVPGHFARQDFLGAHDDEALLAARYTLADGVVQEQLGQPGAEDPEHVVLRQRHGMLRATAMDTVSAGFAGSCDGSLAAGALLDAIAQLVDEDPARLRVTAPQWLRPLVEQGFLLPAD</sequence>
<gene>
    <name evidence="9" type="ORF">EBN88_03270</name>
</gene>
<dbReference type="SUPFAM" id="SSF53335">
    <property type="entry name" value="S-adenosyl-L-methionine-dependent methyltransferases"/>
    <property type="match status" value="1"/>
</dbReference>
<dbReference type="CDD" id="cd02440">
    <property type="entry name" value="AdoMet_MTases"/>
    <property type="match status" value="1"/>
</dbReference>